<dbReference type="AlphaFoldDB" id="A0AAX3Y8W0"/>
<keyword evidence="1" id="KW-1133">Transmembrane helix</keyword>
<protein>
    <submittedName>
        <fullName evidence="3">Uncharacterized protein</fullName>
    </submittedName>
</protein>
<feature type="transmembrane region" description="Helical" evidence="1">
    <location>
        <begin position="60"/>
        <end position="80"/>
    </location>
</feature>
<evidence type="ECO:0000256" key="1">
    <source>
        <dbReference type="SAM" id="Phobius"/>
    </source>
</evidence>
<feature type="transmembrane region" description="Helical" evidence="1">
    <location>
        <begin position="21"/>
        <end position="40"/>
    </location>
</feature>
<reference evidence="2" key="1">
    <citation type="submission" date="2022-12" db="EMBL/GenBank/DDBJ databases">
        <authorList>
            <person name="Krivoruchko A.V."/>
            <person name="Elkin A."/>
        </authorList>
    </citation>
    <scope>NUCLEOTIDE SEQUENCE</scope>
    <source>
        <strain evidence="2">IEGM 249</strain>
    </source>
</reference>
<dbReference type="EMBL" id="CP130953">
    <property type="protein sequence ID" value="WLF44527.1"/>
    <property type="molecule type" value="Genomic_DNA"/>
</dbReference>
<evidence type="ECO:0000313" key="3">
    <source>
        <dbReference type="EMBL" id="WLF44527.1"/>
    </source>
</evidence>
<evidence type="ECO:0000313" key="4">
    <source>
        <dbReference type="Proteomes" id="UP001066327"/>
    </source>
</evidence>
<keyword evidence="1" id="KW-0472">Membrane</keyword>
<dbReference type="Proteomes" id="UP001066327">
    <property type="component" value="Unassembled WGS sequence"/>
</dbReference>
<evidence type="ECO:0000313" key="2">
    <source>
        <dbReference type="EMBL" id="MCZ4590002.1"/>
    </source>
</evidence>
<dbReference type="EMBL" id="JAPWIS010000039">
    <property type="protein sequence ID" value="MCZ4590002.1"/>
    <property type="molecule type" value="Genomic_DNA"/>
</dbReference>
<sequence length="93" mass="9661">MWTYAVESGGVRALRTFTEQGTVNASFLWVVVYGGIVPIAGTTTQALKCAVPAESVETTYFVMIVAGGLTGASFGVRSVAAARAAHPQSHTPD</sequence>
<organism evidence="3 5">
    <name type="scientific">Rhodococcus opacus</name>
    <name type="common">Nocardia opaca</name>
    <dbReference type="NCBI Taxonomy" id="37919"/>
    <lineage>
        <taxon>Bacteria</taxon>
        <taxon>Bacillati</taxon>
        <taxon>Actinomycetota</taxon>
        <taxon>Actinomycetes</taxon>
        <taxon>Mycobacteriales</taxon>
        <taxon>Nocardiaceae</taxon>
        <taxon>Rhodococcus</taxon>
    </lineage>
</organism>
<evidence type="ECO:0000313" key="5">
    <source>
        <dbReference type="Proteomes" id="UP001231166"/>
    </source>
</evidence>
<proteinExistence type="predicted"/>
<dbReference type="RefSeq" id="WP_269592753.1">
    <property type="nucleotide sequence ID" value="NZ_CP130953.1"/>
</dbReference>
<reference evidence="3" key="2">
    <citation type="submission" date="2023-07" db="EMBL/GenBank/DDBJ databases">
        <title>Genomic analysis of Rhodococcus opacus VOC-14 with glycol ethers degradation activity.</title>
        <authorList>
            <person name="Narkevich D.A."/>
            <person name="Hlushen A.M."/>
            <person name="Akhremchuk A.E."/>
            <person name="Sikolenko M.A."/>
            <person name="Valentovich L.N."/>
        </authorList>
    </citation>
    <scope>NUCLEOTIDE SEQUENCE</scope>
    <source>
        <strain evidence="3">VOC-14</strain>
    </source>
</reference>
<keyword evidence="1" id="KW-0812">Transmembrane</keyword>
<name>A0AAX3Y8W0_RHOOP</name>
<dbReference type="Proteomes" id="UP001231166">
    <property type="component" value="Chromosome"/>
</dbReference>
<gene>
    <name evidence="2" type="ORF">O4328_41320</name>
    <name evidence="3" type="ORF">Q5707_21465</name>
</gene>
<keyword evidence="4" id="KW-1185">Reference proteome</keyword>
<accession>A0AAX3Y8W0</accession>